<accession>A0A4R1FJP2</accession>
<evidence type="ECO:0000256" key="1">
    <source>
        <dbReference type="SAM" id="SignalP"/>
    </source>
</evidence>
<keyword evidence="3" id="KW-1185">Reference proteome</keyword>
<evidence type="ECO:0008006" key="4">
    <source>
        <dbReference type="Google" id="ProtNLM"/>
    </source>
</evidence>
<protein>
    <recommendedName>
        <fullName evidence="4">Lipoprotein</fullName>
    </recommendedName>
</protein>
<dbReference type="AlphaFoldDB" id="A0A4R1FJP2"/>
<dbReference type="STRING" id="1210063.GCA_001612665_01881"/>
<dbReference type="RefSeq" id="WP_067448362.1">
    <property type="nucleotide sequence ID" value="NZ_SMFR01000004.1"/>
</dbReference>
<gene>
    <name evidence="2" type="ORF">DFR71_4847</name>
</gene>
<evidence type="ECO:0000313" key="3">
    <source>
        <dbReference type="Proteomes" id="UP000294856"/>
    </source>
</evidence>
<proteinExistence type="predicted"/>
<reference evidence="2 3" key="1">
    <citation type="submission" date="2019-03" db="EMBL/GenBank/DDBJ databases">
        <title>Genomic Encyclopedia of Type Strains, Phase IV (KMG-IV): sequencing the most valuable type-strain genomes for metagenomic binning, comparative biology and taxonomic classification.</title>
        <authorList>
            <person name="Goeker M."/>
        </authorList>
    </citation>
    <scope>NUCLEOTIDE SEQUENCE [LARGE SCALE GENOMIC DNA]</scope>
    <source>
        <strain evidence="2 3">DSM 44684</strain>
    </source>
</reference>
<organism evidence="2 3">
    <name type="scientific">Nocardia alba</name>
    <dbReference type="NCBI Taxonomy" id="225051"/>
    <lineage>
        <taxon>Bacteria</taxon>
        <taxon>Bacillati</taxon>
        <taxon>Actinomycetota</taxon>
        <taxon>Actinomycetes</taxon>
        <taxon>Mycobacteriales</taxon>
        <taxon>Nocardiaceae</taxon>
        <taxon>Nocardia</taxon>
    </lineage>
</organism>
<keyword evidence="1" id="KW-0732">Signal</keyword>
<dbReference type="Proteomes" id="UP000294856">
    <property type="component" value="Unassembled WGS sequence"/>
</dbReference>
<comment type="caution">
    <text evidence="2">The sequence shown here is derived from an EMBL/GenBank/DDBJ whole genome shotgun (WGS) entry which is preliminary data.</text>
</comment>
<dbReference type="EMBL" id="SMFR01000004">
    <property type="protein sequence ID" value="TCJ94250.1"/>
    <property type="molecule type" value="Genomic_DNA"/>
</dbReference>
<name>A0A4R1FJP2_9NOCA</name>
<dbReference type="OrthoDB" id="4557676at2"/>
<feature type="chain" id="PRO_5020506230" description="Lipoprotein" evidence="1">
    <location>
        <begin position="28"/>
        <end position="154"/>
    </location>
</feature>
<feature type="signal peptide" evidence="1">
    <location>
        <begin position="1"/>
        <end position="27"/>
    </location>
</feature>
<evidence type="ECO:0000313" key="2">
    <source>
        <dbReference type="EMBL" id="TCJ94250.1"/>
    </source>
</evidence>
<sequence>MLIRSTLIVLSGAALVAGSLATGPAAAQSRLGDYTPVDPVAYQVSEPEYAGSVFFTTPDGRHCAIYWNNGPAGCDAVPIDAPAGTDQLRVAILEAAHFVDADRPIFTHPGAKTLPEGHRITRENTTCGIGYQGTVSCEVGEHGFTLSATYSVLR</sequence>